<dbReference type="PANTHER" id="PTHR47234:SF2">
    <property type="entry name" value="TONB-DEPENDENT RECEPTOR"/>
    <property type="match status" value="1"/>
</dbReference>
<accession>A0A7W6FRR7</accession>
<evidence type="ECO:0000256" key="4">
    <source>
        <dbReference type="ARBA" id="ARBA00022692"/>
    </source>
</evidence>
<keyword evidence="7 8" id="KW-0998">Cell outer membrane</keyword>
<comment type="subcellular location">
    <subcellularLocation>
        <location evidence="1 8">Cell outer membrane</location>
        <topology evidence="1 8">Multi-pass membrane protein</topology>
    </subcellularLocation>
</comment>
<evidence type="ECO:0000313" key="13">
    <source>
        <dbReference type="EMBL" id="MBB3928451.1"/>
    </source>
</evidence>
<dbReference type="RefSeq" id="WP_188073727.1">
    <property type="nucleotide sequence ID" value="NZ_BSPS01000112.1"/>
</dbReference>
<evidence type="ECO:0000256" key="9">
    <source>
        <dbReference type="RuleBase" id="RU003357"/>
    </source>
</evidence>
<dbReference type="AlphaFoldDB" id="A0A7W6FRR7"/>
<keyword evidence="3 8" id="KW-1134">Transmembrane beta strand</keyword>
<dbReference type="GO" id="GO:0009279">
    <property type="term" value="C:cell outer membrane"/>
    <property type="evidence" value="ECO:0007669"/>
    <property type="project" value="UniProtKB-SubCell"/>
</dbReference>
<feature type="chain" id="PRO_5031065891" evidence="10">
    <location>
        <begin position="28"/>
        <end position="892"/>
    </location>
</feature>
<dbReference type="Gene3D" id="2.40.170.20">
    <property type="entry name" value="TonB-dependent receptor, beta-barrel domain"/>
    <property type="match status" value="1"/>
</dbReference>
<evidence type="ECO:0000259" key="12">
    <source>
        <dbReference type="Pfam" id="PF07715"/>
    </source>
</evidence>
<dbReference type="Pfam" id="PF00593">
    <property type="entry name" value="TonB_dep_Rec_b-barrel"/>
    <property type="match status" value="1"/>
</dbReference>
<keyword evidence="6 8" id="KW-0472">Membrane</keyword>
<evidence type="ECO:0000313" key="14">
    <source>
        <dbReference type="Proteomes" id="UP000571950"/>
    </source>
</evidence>
<evidence type="ECO:0000256" key="3">
    <source>
        <dbReference type="ARBA" id="ARBA00022452"/>
    </source>
</evidence>
<comment type="caution">
    <text evidence="13">The sequence shown here is derived from an EMBL/GenBank/DDBJ whole genome shotgun (WGS) entry which is preliminary data.</text>
</comment>
<proteinExistence type="inferred from homology"/>
<feature type="domain" description="TonB-dependent receptor-like beta-barrel" evidence="11">
    <location>
        <begin position="344"/>
        <end position="857"/>
    </location>
</feature>
<keyword evidence="4 8" id="KW-0812">Transmembrane</keyword>
<evidence type="ECO:0000259" key="11">
    <source>
        <dbReference type="Pfam" id="PF00593"/>
    </source>
</evidence>
<keyword evidence="10" id="KW-0732">Signal</keyword>
<evidence type="ECO:0000256" key="1">
    <source>
        <dbReference type="ARBA" id="ARBA00004571"/>
    </source>
</evidence>
<dbReference type="InterPro" id="IPR036942">
    <property type="entry name" value="Beta-barrel_TonB_sf"/>
</dbReference>
<dbReference type="PANTHER" id="PTHR47234">
    <property type="match status" value="1"/>
</dbReference>
<keyword evidence="14" id="KW-1185">Reference proteome</keyword>
<dbReference type="PROSITE" id="PS52016">
    <property type="entry name" value="TONB_DEPENDENT_REC_3"/>
    <property type="match status" value="1"/>
</dbReference>
<dbReference type="InterPro" id="IPR039426">
    <property type="entry name" value="TonB-dep_rcpt-like"/>
</dbReference>
<protein>
    <submittedName>
        <fullName evidence="13">Iron complex outermembrane receptor protein</fullName>
    </submittedName>
</protein>
<dbReference type="InterPro" id="IPR000531">
    <property type="entry name" value="Beta-barrel_TonB"/>
</dbReference>
<keyword evidence="13" id="KW-0675">Receptor</keyword>
<dbReference type="InterPro" id="IPR037066">
    <property type="entry name" value="Plug_dom_sf"/>
</dbReference>
<name>A0A7W6FRR7_9SPHN</name>
<dbReference type="Proteomes" id="UP000571950">
    <property type="component" value="Unassembled WGS sequence"/>
</dbReference>
<feature type="signal peptide" evidence="10">
    <location>
        <begin position="1"/>
        <end position="27"/>
    </location>
</feature>
<dbReference type="Pfam" id="PF07715">
    <property type="entry name" value="Plug"/>
    <property type="match status" value="1"/>
</dbReference>
<evidence type="ECO:0000256" key="10">
    <source>
        <dbReference type="SAM" id="SignalP"/>
    </source>
</evidence>
<feature type="domain" description="TonB-dependent receptor plug" evidence="12">
    <location>
        <begin position="58"/>
        <end position="173"/>
    </location>
</feature>
<dbReference type="Gene3D" id="2.170.130.10">
    <property type="entry name" value="TonB-dependent receptor, plug domain"/>
    <property type="match status" value="1"/>
</dbReference>
<evidence type="ECO:0000256" key="7">
    <source>
        <dbReference type="ARBA" id="ARBA00023237"/>
    </source>
</evidence>
<dbReference type="InterPro" id="IPR012910">
    <property type="entry name" value="Plug_dom"/>
</dbReference>
<comment type="similarity">
    <text evidence="8 9">Belongs to the TonB-dependent receptor family.</text>
</comment>
<evidence type="ECO:0000256" key="2">
    <source>
        <dbReference type="ARBA" id="ARBA00022448"/>
    </source>
</evidence>
<organism evidence="13 14">
    <name type="scientific">Sphingobium jiangsuense</name>
    <dbReference type="NCBI Taxonomy" id="870476"/>
    <lineage>
        <taxon>Bacteria</taxon>
        <taxon>Pseudomonadati</taxon>
        <taxon>Pseudomonadota</taxon>
        <taxon>Alphaproteobacteria</taxon>
        <taxon>Sphingomonadales</taxon>
        <taxon>Sphingomonadaceae</taxon>
        <taxon>Sphingobium</taxon>
    </lineage>
</organism>
<keyword evidence="5 9" id="KW-0798">TonB box</keyword>
<dbReference type="CDD" id="cd01347">
    <property type="entry name" value="ligand_gated_channel"/>
    <property type="match status" value="1"/>
</dbReference>
<dbReference type="SUPFAM" id="SSF56935">
    <property type="entry name" value="Porins"/>
    <property type="match status" value="1"/>
</dbReference>
<dbReference type="EMBL" id="JACIDT010000024">
    <property type="protein sequence ID" value="MBB3928451.1"/>
    <property type="molecule type" value="Genomic_DNA"/>
</dbReference>
<gene>
    <name evidence="13" type="ORF">GGR43_004195</name>
</gene>
<evidence type="ECO:0000256" key="6">
    <source>
        <dbReference type="ARBA" id="ARBA00023136"/>
    </source>
</evidence>
<keyword evidence="2 8" id="KW-0813">Transport</keyword>
<evidence type="ECO:0000256" key="8">
    <source>
        <dbReference type="PROSITE-ProRule" id="PRU01360"/>
    </source>
</evidence>
<sequence length="892" mass="94843">MRFHPFMRVLGGCSSVVALAIAGGARAQEAADAAAETDIVTDIVVTGTSIRGIAPVGAPVTALGQDEIQAQPANTTTELLRQVPSVANLGASDQYFGSANNSNANITGGNGINLRGLGTEATLTLLNGRRLPPAGTQGQFFDPSIIPTAAIGRMEVMADGGSAIYGSDAVGGVVNILLRKNFSGVELYAKQGFNGDVRQFIAGGVVGHKWDSGSAMVAFEHNERSPLKASARSLYTDDLRAYGGTDQRLFNSNPGNIQVAGRRYGIPAGQNGTGLTAADFVGVPVNRMSAYEGVDAIPGQNRDSVIGSIEQELTPGISIWGQGYFAHRELLRTVGASTSNLTVTNANPFFVDPSGTGASSVTVNYNFYDDYGPRQQDAWQRSWQIAGGIDAELGGGWNFSAYGSYGRNSEERSQQDINTAQLLAALRDTNPLTAFNPFGDGSYTNATTLANIRAWSAIGARYKLADFGAKVDGTLFDLPGGGVKLAVGAEYQDHSLLSYFRNTTAGANNSTVVYTPSTTSRTVKSGYAELFIPIFGRDNARPGLEELSLSAALRHDDYSDFGSTTNPKFAARYSPFEGFSLRGTFGKSFRAPTLSDIDPNTLTISVNDFTDPSSSTGVTRTLWVRGGSDTLGPEKATTWSLGFDYQPVFASGLSLSMTYFNVEYTNRIETPGNTNLALTPAIESQLGALVTRNPSAALVQGFLSNPLYTGVPENPANILAFVDGRKVNIGRLETQGIEGVVSYLFDTGLGRFNLGVSGTYNFDFKRTTSPNAAPVDVLDTINNPLEFRARGNVGWDNGGFSANAFVNYAAGYLNNSVTPVQHVEAYTTVDLSLRYKITDDAGFGLKNVTFSADIQNLFDRDPPVVLNGTLAFDPQVASIMGRFATIGIRANW</sequence>
<reference evidence="13 14" key="1">
    <citation type="submission" date="2020-08" db="EMBL/GenBank/DDBJ databases">
        <title>Genomic Encyclopedia of Type Strains, Phase IV (KMG-IV): sequencing the most valuable type-strain genomes for metagenomic binning, comparative biology and taxonomic classification.</title>
        <authorList>
            <person name="Goeker M."/>
        </authorList>
    </citation>
    <scope>NUCLEOTIDE SEQUENCE [LARGE SCALE GENOMIC DNA]</scope>
    <source>
        <strain evidence="13 14">DSM 26189</strain>
    </source>
</reference>
<evidence type="ECO:0000256" key="5">
    <source>
        <dbReference type="ARBA" id="ARBA00023077"/>
    </source>
</evidence>